<evidence type="ECO:0000313" key="1">
    <source>
        <dbReference type="EMBL" id="ODN00951.1"/>
    </source>
</evidence>
<reference evidence="1 2" key="1">
    <citation type="journal article" date="2016" name="Genome Biol. Evol.">
        <title>Gene Family Evolution Reflects Adaptation to Soil Environmental Stressors in the Genome of the Collembolan Orchesella cincta.</title>
        <authorList>
            <person name="Faddeeva-Vakhrusheva A."/>
            <person name="Derks M.F."/>
            <person name="Anvar S.Y."/>
            <person name="Agamennone V."/>
            <person name="Suring W."/>
            <person name="Smit S."/>
            <person name="van Straalen N.M."/>
            <person name="Roelofs D."/>
        </authorList>
    </citation>
    <scope>NUCLEOTIDE SEQUENCE [LARGE SCALE GENOMIC DNA]</scope>
    <source>
        <tissue evidence="1">Mixed pool</tissue>
    </source>
</reference>
<name>A0A1D2N6T3_ORCCI</name>
<sequence length="506" mass="59023">MAELGQVDLKNEDIQNVAGIVGVDTSDGYEYLSQPLIAHCWPLIFSFVPNSDQLAARYASPAFNEMLENQKPELLFPSVVGVLTKSKYLSPSTILTCRLISKPVKASVDEALTQLEPTWMYRAFAFDDKVRYKNSRWVDGETRIEGFSKYVEAHKGNPFLTRRLSIDVEDEDLMYEGAFTLLTKAGFYLQKLELTLFFEREPLPLMERLISALDHLPNLRSLSLRFPNHHISDSDEWNKFKLVPADTFPPLLSISELRLRLEEFGDMDCHSEPPCNEFPNSIMRAYGSQLKTLVTPPNFLSGNDRQINFINTHLAGLQHLEVVPNREDPWYNYCVYEALLKLRFPHLESLKYGEFDFEENNYGIDTVLFTRRMEKYRKRVLLDKIVNELLQRDREHLEIRNFPLLKKLIVCTSKIESESGMWDVFGLRFTELEHIRFQPRRGRHIEQDPDIPEDDVLRKYFRQFPKLRKIVWVQNPWRKDDCVETVFTRRGKAEVLIHPGLKSPAA</sequence>
<organism evidence="1 2">
    <name type="scientific">Orchesella cincta</name>
    <name type="common">Springtail</name>
    <name type="synonym">Podura cincta</name>
    <dbReference type="NCBI Taxonomy" id="48709"/>
    <lineage>
        <taxon>Eukaryota</taxon>
        <taxon>Metazoa</taxon>
        <taxon>Ecdysozoa</taxon>
        <taxon>Arthropoda</taxon>
        <taxon>Hexapoda</taxon>
        <taxon>Collembola</taxon>
        <taxon>Entomobryomorpha</taxon>
        <taxon>Entomobryoidea</taxon>
        <taxon>Orchesellidae</taxon>
        <taxon>Orchesellinae</taxon>
        <taxon>Orchesella</taxon>
    </lineage>
</organism>
<dbReference type="AlphaFoldDB" id="A0A1D2N6T3"/>
<gene>
    <name evidence="1" type="ORF">Ocin01_05731</name>
</gene>
<dbReference type="Proteomes" id="UP000094527">
    <property type="component" value="Unassembled WGS sequence"/>
</dbReference>
<comment type="caution">
    <text evidence="1">The sequence shown here is derived from an EMBL/GenBank/DDBJ whole genome shotgun (WGS) entry which is preliminary data.</text>
</comment>
<dbReference type="Gene3D" id="3.80.10.10">
    <property type="entry name" value="Ribonuclease Inhibitor"/>
    <property type="match status" value="1"/>
</dbReference>
<keyword evidence="2" id="KW-1185">Reference proteome</keyword>
<accession>A0A1D2N6T3</accession>
<evidence type="ECO:0000313" key="2">
    <source>
        <dbReference type="Proteomes" id="UP000094527"/>
    </source>
</evidence>
<dbReference type="EMBL" id="LJIJ01000180">
    <property type="protein sequence ID" value="ODN00951.1"/>
    <property type="molecule type" value="Genomic_DNA"/>
</dbReference>
<protein>
    <submittedName>
        <fullName evidence="1">Uncharacterized protein</fullName>
    </submittedName>
</protein>
<proteinExistence type="predicted"/>
<dbReference type="InterPro" id="IPR032675">
    <property type="entry name" value="LRR_dom_sf"/>
</dbReference>